<name>A0A0G0X9C8_9BACT</name>
<evidence type="ECO:0000313" key="1">
    <source>
        <dbReference type="EMBL" id="KKS21565.1"/>
    </source>
</evidence>
<reference evidence="1 2" key="1">
    <citation type="journal article" date="2015" name="Nature">
        <title>rRNA introns, odd ribosomes, and small enigmatic genomes across a large radiation of phyla.</title>
        <authorList>
            <person name="Brown C.T."/>
            <person name="Hug L.A."/>
            <person name="Thomas B.C."/>
            <person name="Sharon I."/>
            <person name="Castelle C.J."/>
            <person name="Singh A."/>
            <person name="Wilkins M.J."/>
            <person name="Williams K.H."/>
            <person name="Banfield J.F."/>
        </authorList>
    </citation>
    <scope>NUCLEOTIDE SEQUENCE [LARGE SCALE GENOMIC DNA]</scope>
</reference>
<proteinExistence type="predicted"/>
<accession>A0A0G0X9C8</accession>
<dbReference type="EMBL" id="LCBY01000036">
    <property type="protein sequence ID" value="KKS21565.1"/>
    <property type="molecule type" value="Genomic_DNA"/>
</dbReference>
<organism evidence="1 2">
    <name type="scientific">Candidatus Roizmanbacteria bacterium GW2011_GWC2_41_7</name>
    <dbReference type="NCBI Taxonomy" id="1618487"/>
    <lineage>
        <taxon>Bacteria</taxon>
        <taxon>Candidatus Roizmaniibacteriota</taxon>
    </lineage>
</organism>
<evidence type="ECO:0000313" key="2">
    <source>
        <dbReference type="Proteomes" id="UP000034371"/>
    </source>
</evidence>
<protein>
    <submittedName>
        <fullName evidence="1">Uncharacterized protein</fullName>
    </submittedName>
</protein>
<dbReference type="Proteomes" id="UP000034371">
    <property type="component" value="Unassembled WGS sequence"/>
</dbReference>
<sequence length="244" mass="27169">MTIEANDYLNRVFGEGALRVSARKHLKGYIGEYDWKNKVDPLQPTPIENGGQQLLITEYHAMGHFRGMKMLPGYRMVEFMALLSRYGISEMRNVKFHRIVVPGDTLTARETNGRTDILRDGKEIAEAEALFSETGIKPHEFGMILELAAQTIGADISQTLPEVSPVSHPLLQSCRRIWSSSIGDSDSLSVHITALAENEQRRQRYMASAVIVNQQGVEVAVVEDLSLLLTSPDLFPTLAAMGRN</sequence>
<comment type="caution">
    <text evidence="1">The sequence shown here is derived from an EMBL/GenBank/DDBJ whole genome shotgun (WGS) entry which is preliminary data.</text>
</comment>
<dbReference type="Gene3D" id="3.10.129.10">
    <property type="entry name" value="Hotdog Thioesterase"/>
    <property type="match status" value="1"/>
</dbReference>
<dbReference type="AlphaFoldDB" id="A0A0G0X9C8"/>
<gene>
    <name evidence="1" type="ORF">UU78_C0036G0008</name>
</gene>
<dbReference type="InterPro" id="IPR029069">
    <property type="entry name" value="HotDog_dom_sf"/>
</dbReference>
<dbReference type="SUPFAM" id="SSF54637">
    <property type="entry name" value="Thioesterase/thiol ester dehydrase-isomerase"/>
    <property type="match status" value="1"/>
</dbReference>